<evidence type="ECO:0000256" key="2">
    <source>
        <dbReference type="PROSITE-ProRule" id="PRU00169"/>
    </source>
</evidence>
<dbReference type="InterPro" id="IPR050595">
    <property type="entry name" value="Bact_response_regulator"/>
</dbReference>
<protein>
    <submittedName>
        <fullName evidence="4">Response regulator</fullName>
    </submittedName>
</protein>
<keyword evidence="1 2" id="KW-0597">Phosphoprotein</keyword>
<dbReference type="PANTHER" id="PTHR44591:SF24">
    <property type="entry name" value="PROTEIN-GLUTAMATE METHYLESTERASE_PROTEIN-GLUTAMINE GLUTAMINASE 1"/>
    <property type="match status" value="1"/>
</dbReference>
<gene>
    <name evidence="4" type="ORF">E5162_07300</name>
</gene>
<proteinExistence type="predicted"/>
<dbReference type="GO" id="GO:0000160">
    <property type="term" value="P:phosphorelay signal transduction system"/>
    <property type="evidence" value="ECO:0007669"/>
    <property type="project" value="InterPro"/>
</dbReference>
<dbReference type="RefSeq" id="WP_135944433.1">
    <property type="nucleotide sequence ID" value="NZ_BMEI01000002.1"/>
</dbReference>
<dbReference type="AlphaFoldDB" id="A0A4S2HB37"/>
<reference evidence="4 5" key="1">
    <citation type="journal article" date="2013" name="Int. J. Syst. Evol. Microbiol.">
        <title>Marinicauda pacifica gen. nov., sp. nov., a prosthecate alphaproteobacterium of the family Hyphomonadaceae isolated from deep seawater.</title>
        <authorList>
            <person name="Zhang X.Y."/>
            <person name="Li G.W."/>
            <person name="Wang C.S."/>
            <person name="Zhang Y.J."/>
            <person name="Xu X.W."/>
            <person name="Li H."/>
            <person name="Liu A."/>
            <person name="Liu C."/>
            <person name="Xie B.B."/>
            <person name="Qin Q.L."/>
            <person name="Xu Z."/>
            <person name="Chen X.L."/>
            <person name="Zhou B.C."/>
            <person name="Zhang Y.Z."/>
        </authorList>
    </citation>
    <scope>NUCLEOTIDE SEQUENCE [LARGE SCALE GENOMIC DNA]</scope>
    <source>
        <strain evidence="4 5">P-1 km-3</strain>
    </source>
</reference>
<dbReference type="PROSITE" id="PS50110">
    <property type="entry name" value="RESPONSE_REGULATORY"/>
    <property type="match status" value="1"/>
</dbReference>
<feature type="modified residue" description="4-aspartylphosphate" evidence="2">
    <location>
        <position position="57"/>
    </location>
</feature>
<evidence type="ECO:0000259" key="3">
    <source>
        <dbReference type="PROSITE" id="PS50110"/>
    </source>
</evidence>
<dbReference type="SUPFAM" id="SSF52172">
    <property type="entry name" value="CheY-like"/>
    <property type="match status" value="1"/>
</dbReference>
<comment type="caution">
    <text evidence="4">The sequence shown here is derived from an EMBL/GenBank/DDBJ whole genome shotgun (WGS) entry which is preliminary data.</text>
</comment>
<dbReference type="OrthoDB" id="582170at2"/>
<evidence type="ECO:0000313" key="4">
    <source>
        <dbReference type="EMBL" id="TGY92868.1"/>
    </source>
</evidence>
<dbReference type="InterPro" id="IPR001789">
    <property type="entry name" value="Sig_transdc_resp-reg_receiver"/>
</dbReference>
<dbReference type="Gene3D" id="3.40.50.2300">
    <property type="match status" value="1"/>
</dbReference>
<dbReference type="PANTHER" id="PTHR44591">
    <property type="entry name" value="STRESS RESPONSE REGULATOR PROTEIN 1"/>
    <property type="match status" value="1"/>
</dbReference>
<keyword evidence="5" id="KW-1185">Reference proteome</keyword>
<organism evidence="4 5">
    <name type="scientific">Marinicauda pacifica</name>
    <dbReference type="NCBI Taxonomy" id="1133559"/>
    <lineage>
        <taxon>Bacteria</taxon>
        <taxon>Pseudomonadati</taxon>
        <taxon>Pseudomonadota</taxon>
        <taxon>Alphaproteobacteria</taxon>
        <taxon>Maricaulales</taxon>
        <taxon>Maricaulaceae</taxon>
        <taxon>Marinicauda</taxon>
    </lineage>
</organism>
<feature type="domain" description="Response regulatory" evidence="3">
    <location>
        <begin position="7"/>
        <end position="117"/>
    </location>
</feature>
<name>A0A4S2HB37_9PROT</name>
<dbReference type="Pfam" id="PF00072">
    <property type="entry name" value="Response_reg"/>
    <property type="match status" value="1"/>
</dbReference>
<sequence>MTEKPHSILLVEDNAIIALDMSQMLASFGCDTLGPAANVENALRLIEQSPPDAAMLDINLGTDRSWPIAYALRERSIPVILASGYAHSEIESDFAATPLLPKPVMKSDLRHALVRVGILS</sequence>
<evidence type="ECO:0000256" key="1">
    <source>
        <dbReference type="ARBA" id="ARBA00022553"/>
    </source>
</evidence>
<dbReference type="EMBL" id="SRXV01000002">
    <property type="protein sequence ID" value="TGY92868.1"/>
    <property type="molecule type" value="Genomic_DNA"/>
</dbReference>
<accession>A0A4S2HB37</accession>
<dbReference type="SMART" id="SM00448">
    <property type="entry name" value="REC"/>
    <property type="match status" value="1"/>
</dbReference>
<evidence type="ECO:0000313" key="5">
    <source>
        <dbReference type="Proteomes" id="UP000305451"/>
    </source>
</evidence>
<dbReference type="InterPro" id="IPR011006">
    <property type="entry name" value="CheY-like_superfamily"/>
</dbReference>
<dbReference type="Proteomes" id="UP000305451">
    <property type="component" value="Unassembled WGS sequence"/>
</dbReference>